<dbReference type="PANTHER" id="PTHR34477:SF1">
    <property type="entry name" value="UPF0213 PROTEIN YHBQ"/>
    <property type="match status" value="1"/>
</dbReference>
<evidence type="ECO:0000259" key="2">
    <source>
        <dbReference type="PROSITE" id="PS50164"/>
    </source>
</evidence>
<comment type="similarity">
    <text evidence="1">Belongs to the UPF0213 family.</text>
</comment>
<dbReference type="SUPFAM" id="SSF82771">
    <property type="entry name" value="GIY-YIG endonuclease"/>
    <property type="match status" value="1"/>
</dbReference>
<dbReference type="KEGG" id="asag:FGM00_06175"/>
<dbReference type="Proteomes" id="UP000310017">
    <property type="component" value="Chromosome"/>
</dbReference>
<dbReference type="KEGG" id="asag:FGM00_06170"/>
<dbReference type="PANTHER" id="PTHR34477">
    <property type="entry name" value="UPF0213 PROTEIN YHBQ"/>
    <property type="match status" value="1"/>
</dbReference>
<evidence type="ECO:0000313" key="3">
    <source>
        <dbReference type="EMBL" id="QCW99704.1"/>
    </source>
</evidence>
<feature type="domain" description="GIY-YIG" evidence="2">
    <location>
        <begin position="2"/>
        <end position="83"/>
    </location>
</feature>
<dbReference type="AlphaFoldDB" id="A0A5B7SM35"/>
<sequence length="83" mass="9961">MKEFVVYILYSEKHDKFYKGYTTSLIERFKSHNVLATKGYTTKFRPWTVVHVEFYTTKSEAIKREKFLKSGAGRAWLRKKFGR</sequence>
<proteinExistence type="inferred from homology"/>
<dbReference type="EMBL" id="CP040710">
    <property type="protein sequence ID" value="QCW99705.1"/>
    <property type="molecule type" value="Genomic_DNA"/>
</dbReference>
<dbReference type="InterPro" id="IPR035901">
    <property type="entry name" value="GIY-YIG_endonuc_sf"/>
</dbReference>
<accession>A0A5B7SM35</accession>
<evidence type="ECO:0000313" key="5">
    <source>
        <dbReference type="Proteomes" id="UP000310017"/>
    </source>
</evidence>
<dbReference type="Pfam" id="PF01541">
    <property type="entry name" value="GIY-YIG"/>
    <property type="match status" value="1"/>
</dbReference>
<name>A0A5B7SM35_9FLAO</name>
<evidence type="ECO:0000256" key="1">
    <source>
        <dbReference type="ARBA" id="ARBA00007435"/>
    </source>
</evidence>
<dbReference type="InterPro" id="IPR050190">
    <property type="entry name" value="UPF0213_domain"/>
</dbReference>
<evidence type="ECO:0000313" key="4">
    <source>
        <dbReference type="EMBL" id="QCW99705.1"/>
    </source>
</evidence>
<dbReference type="OrthoDB" id="1495241at2"/>
<gene>
    <name evidence="3" type="ORF">FGM00_06170</name>
    <name evidence="4" type="ORF">FGM00_06175</name>
</gene>
<dbReference type="Gene3D" id="3.40.1440.10">
    <property type="entry name" value="GIY-YIG endonuclease"/>
    <property type="match status" value="1"/>
</dbReference>
<dbReference type="EMBL" id="CP040710">
    <property type="protein sequence ID" value="QCW99704.1"/>
    <property type="molecule type" value="Genomic_DNA"/>
</dbReference>
<reference evidence="3 5" key="1">
    <citation type="submission" date="2019-05" db="EMBL/GenBank/DDBJ databases">
        <title>Genome sequencing of F202Z8.</title>
        <authorList>
            <person name="Kwon Y.M."/>
        </authorList>
    </citation>
    <scope>NUCLEOTIDE SEQUENCE [LARGE SCALE GENOMIC DNA]</scope>
    <source>
        <strain evidence="3 5">F202Z8</strain>
    </source>
</reference>
<dbReference type="PROSITE" id="PS50164">
    <property type="entry name" value="GIY_YIG"/>
    <property type="match status" value="1"/>
</dbReference>
<protein>
    <submittedName>
        <fullName evidence="3">GIY-YIG nuclease family protein</fullName>
    </submittedName>
</protein>
<organism evidence="3 5">
    <name type="scientific">Aggregatimonas sangjinii</name>
    <dbReference type="NCBI Taxonomy" id="2583587"/>
    <lineage>
        <taxon>Bacteria</taxon>
        <taxon>Pseudomonadati</taxon>
        <taxon>Bacteroidota</taxon>
        <taxon>Flavobacteriia</taxon>
        <taxon>Flavobacteriales</taxon>
        <taxon>Flavobacteriaceae</taxon>
        <taxon>Aggregatimonas</taxon>
    </lineage>
</organism>
<dbReference type="CDD" id="cd10449">
    <property type="entry name" value="GIY-YIG_SLX1_like"/>
    <property type="match status" value="1"/>
</dbReference>
<dbReference type="InterPro" id="IPR000305">
    <property type="entry name" value="GIY-YIG_endonuc"/>
</dbReference>
<dbReference type="RefSeq" id="WP_138852057.1">
    <property type="nucleotide sequence ID" value="NZ_CP040710.1"/>
</dbReference>
<keyword evidence="5" id="KW-1185">Reference proteome</keyword>